<sequence length="166" mass="18528">MSAAQWCLKQSVWVSLHERVRRQSRRSDTDDLLQTALLHLFERGLDGLDHPEAYVLRATRNLAIDRARREKRIQFSSLDDEAGLDPVCAAPGAERIVLGRQQLARIRAAFSELDTRTARIFLLHRLDGLSYGTIAGRLAVSVSTVEKSIARALAHLALALMDEGKS</sequence>
<dbReference type="Proteomes" id="UP001062776">
    <property type="component" value="Unassembled WGS sequence"/>
</dbReference>
<evidence type="ECO:0000313" key="7">
    <source>
        <dbReference type="EMBL" id="GBQ87330.1"/>
    </source>
</evidence>
<keyword evidence="3" id="KW-0731">Sigma factor</keyword>
<dbReference type="PANTHER" id="PTHR43133">
    <property type="entry name" value="RNA POLYMERASE ECF-TYPE SIGMA FACTO"/>
    <property type="match status" value="1"/>
</dbReference>
<keyword evidence="2" id="KW-0805">Transcription regulation</keyword>
<dbReference type="NCBIfam" id="TIGR02937">
    <property type="entry name" value="sigma70-ECF"/>
    <property type="match status" value="1"/>
</dbReference>
<dbReference type="PANTHER" id="PTHR43133:SF63">
    <property type="entry name" value="RNA POLYMERASE SIGMA FACTOR FECI-RELATED"/>
    <property type="match status" value="1"/>
</dbReference>
<dbReference type="Pfam" id="PF08281">
    <property type="entry name" value="Sigma70_r4_2"/>
    <property type="match status" value="1"/>
</dbReference>
<dbReference type="InterPro" id="IPR013249">
    <property type="entry name" value="RNA_pol_sigma70_r4_t2"/>
</dbReference>
<evidence type="ECO:0000313" key="8">
    <source>
        <dbReference type="Proteomes" id="UP001062776"/>
    </source>
</evidence>
<keyword evidence="4" id="KW-0804">Transcription</keyword>
<evidence type="ECO:0000256" key="2">
    <source>
        <dbReference type="ARBA" id="ARBA00023015"/>
    </source>
</evidence>
<accession>A0ABQ0Q1T6</accession>
<dbReference type="InterPro" id="IPR039425">
    <property type="entry name" value="RNA_pol_sigma-70-like"/>
</dbReference>
<dbReference type="InterPro" id="IPR013325">
    <property type="entry name" value="RNA_pol_sigma_r2"/>
</dbReference>
<dbReference type="InterPro" id="IPR013324">
    <property type="entry name" value="RNA_pol_sigma_r3/r4-like"/>
</dbReference>
<dbReference type="EMBL" id="BAPV01000009">
    <property type="protein sequence ID" value="GBQ87330.1"/>
    <property type="molecule type" value="Genomic_DNA"/>
</dbReference>
<protein>
    <submittedName>
        <fullName evidence="7">RNA polymerase sigma-24 factor</fullName>
    </submittedName>
</protein>
<dbReference type="InterPro" id="IPR014284">
    <property type="entry name" value="RNA_pol_sigma-70_dom"/>
</dbReference>
<keyword evidence="8" id="KW-1185">Reference proteome</keyword>
<evidence type="ECO:0000256" key="4">
    <source>
        <dbReference type="ARBA" id="ARBA00023163"/>
    </source>
</evidence>
<name>A0ABQ0Q1T6_9PROT</name>
<feature type="domain" description="RNA polymerase sigma factor 70 region 4 type 2" evidence="6">
    <location>
        <begin position="104"/>
        <end position="156"/>
    </location>
</feature>
<dbReference type="Gene3D" id="1.10.1740.10">
    <property type="match status" value="1"/>
</dbReference>
<dbReference type="InterPro" id="IPR007627">
    <property type="entry name" value="RNA_pol_sigma70_r2"/>
</dbReference>
<gene>
    <name evidence="7" type="ORF">AA0535_1252</name>
</gene>
<dbReference type="SUPFAM" id="SSF88946">
    <property type="entry name" value="Sigma2 domain of RNA polymerase sigma factors"/>
    <property type="match status" value="1"/>
</dbReference>
<dbReference type="Pfam" id="PF04542">
    <property type="entry name" value="Sigma70_r2"/>
    <property type="match status" value="1"/>
</dbReference>
<feature type="domain" description="RNA polymerase sigma-70 region 2" evidence="5">
    <location>
        <begin position="21"/>
        <end position="72"/>
    </location>
</feature>
<evidence type="ECO:0000259" key="5">
    <source>
        <dbReference type="Pfam" id="PF04542"/>
    </source>
</evidence>
<evidence type="ECO:0000259" key="6">
    <source>
        <dbReference type="Pfam" id="PF08281"/>
    </source>
</evidence>
<dbReference type="SUPFAM" id="SSF88659">
    <property type="entry name" value="Sigma3 and sigma4 domains of RNA polymerase sigma factors"/>
    <property type="match status" value="1"/>
</dbReference>
<evidence type="ECO:0000256" key="3">
    <source>
        <dbReference type="ARBA" id="ARBA00023082"/>
    </source>
</evidence>
<dbReference type="InterPro" id="IPR036388">
    <property type="entry name" value="WH-like_DNA-bd_sf"/>
</dbReference>
<dbReference type="RefSeq" id="WP_264815089.1">
    <property type="nucleotide sequence ID" value="NZ_BAPV01000009.1"/>
</dbReference>
<reference evidence="7" key="1">
    <citation type="submission" date="2013-04" db="EMBL/GenBank/DDBJ databases">
        <title>The genome sequencing project of 58 acetic acid bacteria.</title>
        <authorList>
            <person name="Okamoto-Kainuma A."/>
            <person name="Ishikawa M."/>
            <person name="Umino S."/>
            <person name="Koizumi Y."/>
            <person name="Shiwa Y."/>
            <person name="Yoshikawa H."/>
            <person name="Matsutani M."/>
            <person name="Matsushita K."/>
        </authorList>
    </citation>
    <scope>NUCLEOTIDE SEQUENCE</scope>
    <source>
        <strain evidence="7">NRIC 0535</strain>
    </source>
</reference>
<dbReference type="Gene3D" id="1.10.10.10">
    <property type="entry name" value="Winged helix-like DNA-binding domain superfamily/Winged helix DNA-binding domain"/>
    <property type="match status" value="1"/>
</dbReference>
<organism evidence="7 8">
    <name type="scientific">Asaia krungthepensis NRIC 0535</name>
    <dbReference type="NCBI Taxonomy" id="1307925"/>
    <lineage>
        <taxon>Bacteria</taxon>
        <taxon>Pseudomonadati</taxon>
        <taxon>Pseudomonadota</taxon>
        <taxon>Alphaproteobacteria</taxon>
        <taxon>Acetobacterales</taxon>
        <taxon>Acetobacteraceae</taxon>
        <taxon>Asaia</taxon>
    </lineage>
</organism>
<evidence type="ECO:0000256" key="1">
    <source>
        <dbReference type="ARBA" id="ARBA00010641"/>
    </source>
</evidence>
<comment type="similarity">
    <text evidence="1">Belongs to the sigma-70 factor family. ECF subfamily.</text>
</comment>
<proteinExistence type="inferred from homology"/>
<comment type="caution">
    <text evidence="7">The sequence shown here is derived from an EMBL/GenBank/DDBJ whole genome shotgun (WGS) entry which is preliminary data.</text>
</comment>